<keyword evidence="2" id="KW-1185">Reference proteome</keyword>
<comment type="caution">
    <text evidence="1">The sequence shown here is derived from an EMBL/GenBank/DDBJ whole genome shotgun (WGS) entry which is preliminary data.</text>
</comment>
<evidence type="ECO:0000313" key="1">
    <source>
        <dbReference type="EMBL" id="CAG8790826.1"/>
    </source>
</evidence>
<sequence>IQVTPAEIICKLVQVKTLEKKQQTEALHILNKFSGLFAFRLDELGQYQEIQYKIDTGNTRPIKQSVYQWDASGVGLGAVLVQKDNNKREYVVAYASKSLTHPERNYSATELEYYAVVWAV</sequence>
<feature type="non-terminal residue" evidence="1">
    <location>
        <position position="120"/>
    </location>
</feature>
<dbReference type="EMBL" id="CAJVQC010051818">
    <property type="protein sequence ID" value="CAG8790826.1"/>
    <property type="molecule type" value="Genomic_DNA"/>
</dbReference>
<feature type="non-terminal residue" evidence="1">
    <location>
        <position position="1"/>
    </location>
</feature>
<dbReference type="Proteomes" id="UP000789920">
    <property type="component" value="Unassembled WGS sequence"/>
</dbReference>
<accession>A0ACA9RFF0</accession>
<protein>
    <submittedName>
        <fullName evidence="1">334_t:CDS:1</fullName>
    </submittedName>
</protein>
<organism evidence="1 2">
    <name type="scientific">Racocetra persica</name>
    <dbReference type="NCBI Taxonomy" id="160502"/>
    <lineage>
        <taxon>Eukaryota</taxon>
        <taxon>Fungi</taxon>
        <taxon>Fungi incertae sedis</taxon>
        <taxon>Mucoromycota</taxon>
        <taxon>Glomeromycotina</taxon>
        <taxon>Glomeromycetes</taxon>
        <taxon>Diversisporales</taxon>
        <taxon>Gigasporaceae</taxon>
        <taxon>Racocetra</taxon>
    </lineage>
</organism>
<name>A0ACA9RFF0_9GLOM</name>
<reference evidence="1" key="1">
    <citation type="submission" date="2021-06" db="EMBL/GenBank/DDBJ databases">
        <authorList>
            <person name="Kallberg Y."/>
            <person name="Tangrot J."/>
            <person name="Rosling A."/>
        </authorList>
    </citation>
    <scope>NUCLEOTIDE SEQUENCE</scope>
    <source>
        <strain evidence="1">MA461A</strain>
    </source>
</reference>
<evidence type="ECO:0000313" key="2">
    <source>
        <dbReference type="Proteomes" id="UP000789920"/>
    </source>
</evidence>
<gene>
    <name evidence="1" type="ORF">RPERSI_LOCUS19119</name>
</gene>
<proteinExistence type="predicted"/>